<gene>
    <name evidence="1" type="ORF">CR8_037</name>
</gene>
<dbReference type="RefSeq" id="YP_009042274.1">
    <property type="nucleotide sequence ID" value="NC_024354.1"/>
</dbReference>
<dbReference type="Proteomes" id="UP000026984">
    <property type="component" value="Segment"/>
</dbReference>
<reference evidence="1 2" key="1">
    <citation type="submission" date="2013-04" db="EMBL/GenBank/DDBJ databases">
        <title>Complete Genome Sequence of Cronobacter sakazakii Bacteriophage CR8.</title>
        <authorList>
            <person name="Kim Y."/>
            <person name="Shin H."/>
            <person name="Ryu S."/>
        </authorList>
    </citation>
    <scope>NUCLEOTIDE SEQUENCE [LARGE SCALE GENOMIC DNA]</scope>
</reference>
<evidence type="ECO:0000313" key="2">
    <source>
        <dbReference type="Proteomes" id="UP000026984"/>
    </source>
</evidence>
<accession>A0A060ALS6</accession>
<sequence length="135" mass="15779">MYQTLTDEEDMMSIFDNTFVEPGWVCVQAQKNITRCDEYKYVNLNLMYELDRRQVEVGATYAINVGGQISREVPVKMIIKMFDVSGDVTEDPKVLFKRSLRAFRPDQMTEEMIKDINAANLMFDQADKEVQRVYL</sequence>
<protein>
    <submittedName>
        <fullName evidence="1">Uncharacterized protein</fullName>
    </submittedName>
</protein>
<evidence type="ECO:0000313" key="1">
    <source>
        <dbReference type="EMBL" id="AIA64567.1"/>
    </source>
</evidence>
<dbReference type="EMBL" id="KC954774">
    <property type="protein sequence ID" value="AIA64567.1"/>
    <property type="molecule type" value="Genomic_DNA"/>
</dbReference>
<dbReference type="InterPro" id="IPR055749">
    <property type="entry name" value="DUF7325"/>
</dbReference>
<proteinExistence type="predicted"/>
<keyword evidence="2" id="KW-1185">Reference proteome</keyword>
<name>A0A060ALS6_9CAUD</name>
<organism evidence="1 2">
    <name type="scientific">Cronobacter phage CR8</name>
    <dbReference type="NCBI Taxonomy" id="1327934"/>
    <lineage>
        <taxon>Viruses</taxon>
        <taxon>Duplodnaviria</taxon>
        <taxon>Heunggongvirae</taxon>
        <taxon>Uroviricota</taxon>
        <taxon>Caudoviricetes</taxon>
        <taxon>Vequintavirinae</taxon>
        <taxon>Certrevirus</taxon>
        <taxon>Certrevirus CR8</taxon>
    </lineage>
</organism>
<dbReference type="Pfam" id="PF24011">
    <property type="entry name" value="DUF7325"/>
    <property type="match status" value="1"/>
</dbReference>
<dbReference type="KEGG" id="vg:19686788"/>
<dbReference type="GeneID" id="19686788"/>